<reference evidence="5 6" key="1">
    <citation type="submission" date="2019-08" db="EMBL/GenBank/DDBJ databases">
        <title>In-depth cultivation of the pig gut microbiome towards novel bacterial diversity and tailored functional studies.</title>
        <authorList>
            <person name="Wylensek D."/>
            <person name="Hitch T.C.A."/>
            <person name="Clavel T."/>
        </authorList>
    </citation>
    <scope>NUCLEOTIDE SEQUENCE [LARGE SCALE GENOMIC DNA]</scope>
    <source>
        <strain evidence="5 6">RF-GAM-744-WT-7</strain>
    </source>
</reference>
<comment type="cofactor">
    <cofactor evidence="1">
        <name>Mg(2+)</name>
        <dbReference type="ChEBI" id="CHEBI:18420"/>
    </cofactor>
</comment>
<dbReference type="GO" id="GO:0016787">
    <property type="term" value="F:hydrolase activity"/>
    <property type="evidence" value="ECO:0007669"/>
    <property type="project" value="UniProtKB-KW"/>
</dbReference>
<dbReference type="EMBL" id="VUMY01000001">
    <property type="protein sequence ID" value="MST48827.1"/>
    <property type="molecule type" value="Genomic_DNA"/>
</dbReference>
<comment type="caution">
    <text evidence="5">The sequence shown here is derived from an EMBL/GenBank/DDBJ whole genome shotgun (WGS) entry which is preliminary data.</text>
</comment>
<organism evidence="5 6">
    <name type="scientific">Mobiluncus porci</name>
    <dbReference type="NCBI Taxonomy" id="2652278"/>
    <lineage>
        <taxon>Bacteria</taxon>
        <taxon>Bacillati</taxon>
        <taxon>Actinomycetota</taxon>
        <taxon>Actinomycetes</taxon>
        <taxon>Actinomycetales</taxon>
        <taxon>Actinomycetaceae</taxon>
        <taxon>Mobiluncus</taxon>
    </lineage>
</organism>
<dbReference type="PANTHER" id="PTHR43046">
    <property type="entry name" value="GDP-MANNOSE MANNOSYL HYDROLASE"/>
    <property type="match status" value="1"/>
</dbReference>
<dbReference type="InterPro" id="IPR015797">
    <property type="entry name" value="NUDIX_hydrolase-like_dom_sf"/>
</dbReference>
<dbReference type="InterPro" id="IPR000086">
    <property type="entry name" value="NUDIX_hydrolase_dom"/>
</dbReference>
<evidence type="ECO:0000256" key="3">
    <source>
        <dbReference type="ARBA" id="ARBA00022842"/>
    </source>
</evidence>
<name>A0A7K0JZZ2_9ACTO</name>
<dbReference type="RefSeq" id="WP_154542845.1">
    <property type="nucleotide sequence ID" value="NZ_JAQYQY010000018.1"/>
</dbReference>
<dbReference type="CDD" id="cd04685">
    <property type="entry name" value="NUDIX_Hydrolase"/>
    <property type="match status" value="1"/>
</dbReference>
<feature type="domain" description="Nudix hydrolase" evidence="4">
    <location>
        <begin position="36"/>
        <end position="178"/>
    </location>
</feature>
<dbReference type="InterPro" id="IPR020084">
    <property type="entry name" value="NUDIX_hydrolase_CS"/>
</dbReference>
<evidence type="ECO:0000259" key="4">
    <source>
        <dbReference type="PROSITE" id="PS51462"/>
    </source>
</evidence>
<accession>A0A7K0JZZ2</accession>
<evidence type="ECO:0000256" key="1">
    <source>
        <dbReference type="ARBA" id="ARBA00001946"/>
    </source>
</evidence>
<keyword evidence="6" id="KW-1185">Reference proteome</keyword>
<protein>
    <submittedName>
        <fullName evidence="5">NUDIX domain-containing protein</fullName>
    </submittedName>
</protein>
<dbReference type="AlphaFoldDB" id="A0A7K0JZZ2"/>
<evidence type="ECO:0000313" key="5">
    <source>
        <dbReference type="EMBL" id="MST48827.1"/>
    </source>
</evidence>
<evidence type="ECO:0000313" key="6">
    <source>
        <dbReference type="Proteomes" id="UP000442535"/>
    </source>
</evidence>
<dbReference type="SUPFAM" id="SSF55811">
    <property type="entry name" value="Nudix"/>
    <property type="match status" value="1"/>
</dbReference>
<dbReference type="Pfam" id="PF00293">
    <property type="entry name" value="NUDIX"/>
    <property type="match status" value="1"/>
</dbReference>
<dbReference type="Proteomes" id="UP000442535">
    <property type="component" value="Unassembled WGS sequence"/>
</dbReference>
<dbReference type="PROSITE" id="PS51462">
    <property type="entry name" value="NUDIX"/>
    <property type="match status" value="1"/>
</dbReference>
<gene>
    <name evidence="5" type="ORF">FYJ63_00905</name>
</gene>
<evidence type="ECO:0000256" key="2">
    <source>
        <dbReference type="ARBA" id="ARBA00022801"/>
    </source>
</evidence>
<keyword evidence="3" id="KW-0460">Magnesium</keyword>
<keyword evidence="2" id="KW-0378">Hydrolase</keyword>
<sequence length="202" mass="23410">MTEPTEAAPGSERNPAEQSVKDYFAREWPRDEEGYYHRQAARVVAVNARGEALLLRGHDFSDTDHWWWFTVGGGLEEGESAREGAVREFFEETGYRLDPEALIGPVLRRHATFDFHELTCRQDEEFFFVRLEETPTFNRTHVTAVEQQVLDELKWWDLGELETEIERGTVVYPLDFVSLVRQWLTGWDGVTLEISEGTVGKR</sequence>
<proteinExistence type="predicted"/>
<dbReference type="Gene3D" id="3.90.79.10">
    <property type="entry name" value="Nucleoside Triphosphate Pyrophosphohydrolase"/>
    <property type="match status" value="1"/>
</dbReference>
<dbReference type="PROSITE" id="PS00893">
    <property type="entry name" value="NUDIX_BOX"/>
    <property type="match status" value="1"/>
</dbReference>
<dbReference type="PANTHER" id="PTHR43046:SF12">
    <property type="entry name" value="GDP-MANNOSE MANNOSYL HYDROLASE"/>
    <property type="match status" value="1"/>
</dbReference>